<feature type="transmembrane region" description="Helical" evidence="8">
    <location>
        <begin position="593"/>
        <end position="614"/>
    </location>
</feature>
<dbReference type="InterPro" id="IPR011014">
    <property type="entry name" value="MscS_channel_TM-2"/>
</dbReference>
<dbReference type="PANTHER" id="PTHR30460:SF0">
    <property type="entry name" value="MODERATE CONDUCTANCE MECHANOSENSITIVE CHANNEL YBIO"/>
    <property type="match status" value="1"/>
</dbReference>
<feature type="region of interest" description="Disordered" evidence="7">
    <location>
        <begin position="220"/>
        <end position="297"/>
    </location>
</feature>
<evidence type="ECO:0000259" key="13">
    <source>
        <dbReference type="Pfam" id="PF25392"/>
    </source>
</evidence>
<dbReference type="SUPFAM" id="SSF82689">
    <property type="entry name" value="Mechanosensitive channel protein MscS (YggB), C-terminal domain"/>
    <property type="match status" value="1"/>
</dbReference>
<evidence type="ECO:0000256" key="3">
    <source>
        <dbReference type="ARBA" id="ARBA00022475"/>
    </source>
</evidence>
<keyword evidence="4 8" id="KW-0812">Transmembrane</keyword>
<comment type="subcellular location">
    <subcellularLocation>
        <location evidence="1">Cell membrane</location>
        <topology evidence="1">Multi-pass membrane protein</topology>
    </subcellularLocation>
</comment>
<feature type="transmembrane region" description="Helical" evidence="8">
    <location>
        <begin position="562"/>
        <end position="581"/>
    </location>
</feature>
<feature type="transmembrane region" description="Helical" evidence="8">
    <location>
        <begin position="168"/>
        <end position="186"/>
    </location>
</feature>
<evidence type="ECO:0000313" key="15">
    <source>
        <dbReference type="Proteomes" id="UP000027583"/>
    </source>
</evidence>
<sequence>MLSLSRAPNPGATVLTLENRYSARRPFSWCLLICLLVGSLCLQSGSARAQTQATAAVPDAPRITADQARQLASVLNNDAKRREFLTTLQNLSQAQQAANPTDTGEKTGPKLKPDGLGAELLGSASDWTHAASVQAHSLLRTVVDVRAIGPWWRHMRNDPADRQESLKLLLRALILAAVSTCLFYALRLLLRGVRNRVEALARIKGRSALAREIDDRQAAEEAADEAARGDAERKAGDGSSTTDQTTLSDITPPLAQDHGDAYQQSADEASPPEQERPIVQTEGPSGGAKSIPDTQDRERLSRLRHQGALARLTLVLKRLPYSFLCLLLDCLPVLVVPFIALLIVIADPAADEFTTALLRALSLTALVAGGLIIAIRTILAPQRPWLRLALLSDSAASFLFDWLRLLILTTGISAAALETLDDCGLPDRVIEALLKILTLVLHLMVAVMIIRSRPKVMRFCERRERRGFGASMLHLFGRTWWVVALFFDMGLWLVWAAEIHHGYAAIWKLFLRSAVALVVMRCVSIVLYGLLERVFRSAPGWVTLSEDAQTRFSRYYAPAQRVTSVIIIALTVLALASAWGAPIKALFGAGGLGYRLASSSMTVLIACLLGVVVWEASNIMLERYARKVGGLDDGAARVARVRTLQPMIRIVLMVILVAVIGLTVLSEIGVNVAPLLAGASIFGVALGFGSQKLVQDFINGIFLLMENALTVGDAVTLNGTYGVVEHLSLRTVHVRANDGSMNIFPFSSLGQIINYNRDFARAIIVAEVGYETDTDEVVQVINDITAEMRADENFKALIIDDFQMWGVDALNQTSVTVRGTLPTITSGRWPVQREFYRRLKKTFEARNIHLPYPTRYVEVTGLAGMGGSDGPEHDRRSGEEGVTLREGRVPTSRPE</sequence>
<evidence type="ECO:0000256" key="1">
    <source>
        <dbReference type="ARBA" id="ARBA00004651"/>
    </source>
</evidence>
<evidence type="ECO:0000256" key="4">
    <source>
        <dbReference type="ARBA" id="ARBA00022692"/>
    </source>
</evidence>
<feature type="transmembrane region" description="Helical" evidence="8">
    <location>
        <begin position="647"/>
        <end position="666"/>
    </location>
</feature>
<evidence type="ECO:0000256" key="2">
    <source>
        <dbReference type="ARBA" id="ARBA00008017"/>
    </source>
</evidence>
<dbReference type="PANTHER" id="PTHR30460">
    <property type="entry name" value="MODERATE CONDUCTANCE MECHANOSENSITIVE CHANNEL YBIO"/>
    <property type="match status" value="1"/>
</dbReference>
<dbReference type="Pfam" id="PF21082">
    <property type="entry name" value="MS_channel_3rd"/>
    <property type="match status" value="1"/>
</dbReference>
<dbReference type="Proteomes" id="UP000027583">
    <property type="component" value="Unassembled WGS sequence"/>
</dbReference>
<feature type="chain" id="PRO_5001589340" evidence="9">
    <location>
        <begin position="50"/>
        <end position="895"/>
    </location>
</feature>
<feature type="region of interest" description="Disordered" evidence="7">
    <location>
        <begin position="863"/>
        <end position="895"/>
    </location>
</feature>
<feature type="transmembrane region" description="Helical" evidence="8">
    <location>
        <begin position="399"/>
        <end position="417"/>
    </location>
</feature>
<dbReference type="InterPro" id="IPR006685">
    <property type="entry name" value="MscS_channel_2nd"/>
</dbReference>
<comment type="similarity">
    <text evidence="2">Belongs to the MscS (TC 1.A.23) family.</text>
</comment>
<feature type="signal peptide" evidence="9">
    <location>
        <begin position="1"/>
        <end position="49"/>
    </location>
</feature>
<feature type="transmembrane region" description="Helical" evidence="8">
    <location>
        <begin position="509"/>
        <end position="531"/>
    </location>
</feature>
<evidence type="ECO:0000256" key="7">
    <source>
        <dbReference type="SAM" id="MobiDB-lite"/>
    </source>
</evidence>
<organism evidence="14 15">
    <name type="scientific">Asaia bogorensis</name>
    <dbReference type="NCBI Taxonomy" id="91915"/>
    <lineage>
        <taxon>Bacteria</taxon>
        <taxon>Pseudomonadati</taxon>
        <taxon>Pseudomonadota</taxon>
        <taxon>Alphaproteobacteria</taxon>
        <taxon>Acetobacterales</taxon>
        <taxon>Acetobacteraceae</taxon>
        <taxon>Asaia</taxon>
    </lineage>
</organism>
<dbReference type="GO" id="GO:0008381">
    <property type="term" value="F:mechanosensitive monoatomic ion channel activity"/>
    <property type="evidence" value="ECO:0007669"/>
    <property type="project" value="InterPro"/>
</dbReference>
<dbReference type="RefSeq" id="WP_023979507.1">
    <property type="nucleotide sequence ID" value="NZ_CBLX010000027.1"/>
</dbReference>
<protein>
    <submittedName>
        <fullName evidence="14">Small-conductance mechanosensitive channel</fullName>
    </submittedName>
</protein>
<dbReference type="SUPFAM" id="SSF82861">
    <property type="entry name" value="Mechanosensitive channel protein MscS (YggB), transmembrane region"/>
    <property type="match status" value="1"/>
</dbReference>
<feature type="transmembrane region" description="Helical" evidence="8">
    <location>
        <begin position="429"/>
        <end position="450"/>
    </location>
</feature>
<evidence type="ECO:0000256" key="6">
    <source>
        <dbReference type="ARBA" id="ARBA00023136"/>
    </source>
</evidence>
<evidence type="ECO:0000259" key="12">
    <source>
        <dbReference type="Pfam" id="PF21088"/>
    </source>
</evidence>
<dbReference type="SUPFAM" id="SSF50182">
    <property type="entry name" value="Sm-like ribonucleoproteins"/>
    <property type="match status" value="1"/>
</dbReference>
<dbReference type="InterPro" id="IPR049142">
    <property type="entry name" value="MS_channel_1st"/>
</dbReference>
<feature type="transmembrane region" description="Helical" evidence="8">
    <location>
        <begin position="471"/>
        <end position="497"/>
    </location>
</feature>
<evidence type="ECO:0000256" key="5">
    <source>
        <dbReference type="ARBA" id="ARBA00022989"/>
    </source>
</evidence>
<feature type="domain" description="Mechanosensitive ion channel transmembrane helices 2/3" evidence="12">
    <location>
        <begin position="652"/>
        <end position="691"/>
    </location>
</feature>
<evidence type="ECO:0000259" key="10">
    <source>
        <dbReference type="Pfam" id="PF00924"/>
    </source>
</evidence>
<evidence type="ECO:0000259" key="11">
    <source>
        <dbReference type="Pfam" id="PF21082"/>
    </source>
</evidence>
<feature type="compositionally biased region" description="Basic and acidic residues" evidence="7">
    <location>
        <begin position="870"/>
        <end position="895"/>
    </location>
</feature>
<dbReference type="AlphaFoldDB" id="A0A060QM05"/>
<feature type="region of interest" description="Disordered" evidence="7">
    <location>
        <begin position="92"/>
        <end position="115"/>
    </location>
</feature>
<reference evidence="14 15" key="2">
    <citation type="journal article" date="2014" name="PLoS ONE">
        <title>Evolution of mitochondria reconstructed from the energy metabolism of living bacteria.</title>
        <authorList>
            <person name="Degli Esposti M."/>
            <person name="Chouaia B."/>
            <person name="Comandatore F."/>
            <person name="Crotti E."/>
            <person name="Sassera D."/>
            <person name="Lievens P.M."/>
            <person name="Daffonchio D."/>
            <person name="Bandi C."/>
        </authorList>
    </citation>
    <scope>NUCLEOTIDE SEQUENCE [LARGE SCALE GENOMIC DNA]</scope>
    <source>
        <strain evidence="14 15">SF2.1</strain>
    </source>
</reference>
<dbReference type="Pfam" id="PF25392">
    <property type="entry name" value="MS_channel_TM1"/>
    <property type="match status" value="1"/>
</dbReference>
<feature type="domain" description="Moderate conductance mechanosensitive channel YbiO-like transmembrane helix 1" evidence="13">
    <location>
        <begin position="511"/>
        <end position="581"/>
    </location>
</feature>
<gene>
    <name evidence="14" type="ORF">ASAP_3146</name>
</gene>
<dbReference type="GO" id="GO:0005886">
    <property type="term" value="C:plasma membrane"/>
    <property type="evidence" value="ECO:0007669"/>
    <property type="project" value="UniProtKB-SubCell"/>
</dbReference>
<feature type="compositionally biased region" description="Basic and acidic residues" evidence="7">
    <location>
        <begin position="103"/>
        <end position="113"/>
    </location>
</feature>
<keyword evidence="6 8" id="KW-0472">Membrane</keyword>
<feature type="domain" description="Mechanosensitive ion channel MscS C-terminal" evidence="11">
    <location>
        <begin position="766"/>
        <end position="850"/>
    </location>
</feature>
<reference evidence="14 15" key="1">
    <citation type="journal article" date="2014" name="Genome Biol. Evol.">
        <title>Acetic acid bacteria genomes reveal functional traits for adaptation to life in insect guts.</title>
        <authorList>
            <person name="Chouaia B."/>
            <person name="Gaiarsa S."/>
            <person name="Crotti E."/>
            <person name="Comandatore F."/>
            <person name="Degli Esposti M."/>
            <person name="Ricci I."/>
            <person name="Alma A."/>
            <person name="Favia G."/>
            <person name="Bandi C."/>
            <person name="Daffonchio D."/>
        </authorList>
    </citation>
    <scope>NUCLEOTIDE SEQUENCE [LARGE SCALE GENOMIC DNA]</scope>
    <source>
        <strain evidence="14 15">SF2.1</strain>
    </source>
</reference>
<dbReference type="Pfam" id="PF00924">
    <property type="entry name" value="MS_channel_2nd"/>
    <property type="match status" value="1"/>
</dbReference>
<dbReference type="InterPro" id="IPR023408">
    <property type="entry name" value="MscS_beta-dom_sf"/>
</dbReference>
<dbReference type="Gene3D" id="2.30.30.60">
    <property type="match status" value="1"/>
</dbReference>
<evidence type="ECO:0000313" key="14">
    <source>
        <dbReference type="EMBL" id="CDG41191.1"/>
    </source>
</evidence>
<name>A0A060QM05_9PROT</name>
<feature type="compositionally biased region" description="Polar residues" evidence="7">
    <location>
        <begin position="239"/>
        <end position="249"/>
    </location>
</feature>
<dbReference type="eggNOG" id="COG0668">
    <property type="taxonomic scope" value="Bacteria"/>
</dbReference>
<comment type="caution">
    <text evidence="14">The sequence shown here is derived from an EMBL/GenBank/DDBJ whole genome shotgun (WGS) entry which is preliminary data.</text>
</comment>
<feature type="transmembrane region" description="Helical" evidence="8">
    <location>
        <begin position="357"/>
        <end position="379"/>
    </location>
</feature>
<dbReference type="EMBL" id="CBLX010000027">
    <property type="protein sequence ID" value="CDG41191.1"/>
    <property type="molecule type" value="Genomic_DNA"/>
</dbReference>
<keyword evidence="5 8" id="KW-1133">Transmembrane helix</keyword>
<accession>A0A060QM05</accession>
<dbReference type="Gene3D" id="3.30.70.100">
    <property type="match status" value="1"/>
</dbReference>
<dbReference type="InterPro" id="IPR057485">
    <property type="entry name" value="YbiO-like_TM1"/>
</dbReference>
<dbReference type="InterPro" id="IPR010920">
    <property type="entry name" value="LSM_dom_sf"/>
</dbReference>
<evidence type="ECO:0000256" key="8">
    <source>
        <dbReference type="SAM" id="Phobius"/>
    </source>
</evidence>
<dbReference type="InterPro" id="IPR049278">
    <property type="entry name" value="MS_channel_C"/>
</dbReference>
<feature type="transmembrane region" description="Helical" evidence="8">
    <location>
        <begin position="321"/>
        <end position="345"/>
    </location>
</feature>
<proteinExistence type="inferred from homology"/>
<dbReference type="InterPro" id="IPR045276">
    <property type="entry name" value="YbiO_bact"/>
</dbReference>
<dbReference type="Gene3D" id="1.10.287.1260">
    <property type="match status" value="1"/>
</dbReference>
<keyword evidence="3" id="KW-1003">Cell membrane</keyword>
<evidence type="ECO:0000256" key="9">
    <source>
        <dbReference type="SAM" id="SignalP"/>
    </source>
</evidence>
<dbReference type="InterPro" id="IPR011066">
    <property type="entry name" value="MscS_channel_C_sf"/>
</dbReference>
<dbReference type="Pfam" id="PF21088">
    <property type="entry name" value="MS_channel_1st"/>
    <property type="match status" value="1"/>
</dbReference>
<keyword evidence="9" id="KW-0732">Signal</keyword>
<feature type="domain" description="Mechanosensitive ion channel MscS" evidence="10">
    <location>
        <begin position="693"/>
        <end position="757"/>
    </location>
</feature>
<feature type="compositionally biased region" description="Basic and acidic residues" evidence="7">
    <location>
        <begin position="220"/>
        <end position="236"/>
    </location>
</feature>